<dbReference type="OrthoDB" id="8063258at2759"/>
<evidence type="ECO:0000313" key="3">
    <source>
        <dbReference type="Proteomes" id="UP000663881"/>
    </source>
</evidence>
<dbReference type="Proteomes" id="UP000663881">
    <property type="component" value="Unassembled WGS sequence"/>
</dbReference>
<protein>
    <submittedName>
        <fullName evidence="2">Uncharacterized protein</fullName>
    </submittedName>
</protein>
<proteinExistence type="predicted"/>
<dbReference type="EMBL" id="CAJOAY010002337">
    <property type="protein sequence ID" value="CAF3943984.1"/>
    <property type="molecule type" value="Genomic_DNA"/>
</dbReference>
<dbReference type="EMBL" id="CAJNON010000842">
    <property type="protein sequence ID" value="CAF1390212.1"/>
    <property type="molecule type" value="Genomic_DNA"/>
</dbReference>
<reference evidence="2" key="1">
    <citation type="submission" date="2021-02" db="EMBL/GenBank/DDBJ databases">
        <authorList>
            <person name="Nowell W R."/>
        </authorList>
    </citation>
    <scope>NUCLEOTIDE SEQUENCE</scope>
</reference>
<organism evidence="2 3">
    <name type="scientific">Adineta steineri</name>
    <dbReference type="NCBI Taxonomy" id="433720"/>
    <lineage>
        <taxon>Eukaryota</taxon>
        <taxon>Metazoa</taxon>
        <taxon>Spiralia</taxon>
        <taxon>Gnathifera</taxon>
        <taxon>Rotifera</taxon>
        <taxon>Eurotatoria</taxon>
        <taxon>Bdelloidea</taxon>
        <taxon>Adinetida</taxon>
        <taxon>Adinetidae</taxon>
        <taxon>Adineta</taxon>
    </lineage>
</organism>
<sequence length="116" mass="13879">MRNIKRPDTITNTAIYEKIKQEPLIHTIQRRQLRYIGHCLRRNPNEFINMYALYSPKNGHGKRKRGRPRLKYVDYVVRLINNDEPPTSDEIRKVAANRKRWHDIVIACKPRLFAVD</sequence>
<evidence type="ECO:0000313" key="1">
    <source>
        <dbReference type="EMBL" id="CAF1390212.1"/>
    </source>
</evidence>
<comment type="caution">
    <text evidence="2">The sequence shown here is derived from an EMBL/GenBank/DDBJ whole genome shotgun (WGS) entry which is preliminary data.</text>
</comment>
<name>A0A819K3Y8_9BILA</name>
<gene>
    <name evidence="2" type="ORF">OKA104_LOCUS26549</name>
    <name evidence="1" type="ORF">VCS650_LOCUS35904</name>
</gene>
<accession>A0A819K3Y8</accession>
<dbReference type="Proteomes" id="UP000663891">
    <property type="component" value="Unassembled WGS sequence"/>
</dbReference>
<evidence type="ECO:0000313" key="2">
    <source>
        <dbReference type="EMBL" id="CAF3943984.1"/>
    </source>
</evidence>
<dbReference type="AlphaFoldDB" id="A0A819K3Y8"/>